<feature type="coiled-coil region" evidence="2">
    <location>
        <begin position="214"/>
        <end position="276"/>
    </location>
</feature>
<feature type="coiled-coil region" evidence="2">
    <location>
        <begin position="359"/>
        <end position="491"/>
    </location>
</feature>
<dbReference type="CTD" id="42860"/>
<feature type="region of interest" description="Disordered" evidence="3">
    <location>
        <begin position="1692"/>
        <end position="1723"/>
    </location>
</feature>
<organism evidence="6">
    <name type="scientific">Thrips palmi</name>
    <name type="common">Melon thrips</name>
    <dbReference type="NCBI Taxonomy" id="161013"/>
    <lineage>
        <taxon>Eukaryota</taxon>
        <taxon>Metazoa</taxon>
        <taxon>Ecdysozoa</taxon>
        <taxon>Arthropoda</taxon>
        <taxon>Hexapoda</taxon>
        <taxon>Insecta</taxon>
        <taxon>Pterygota</taxon>
        <taxon>Neoptera</taxon>
        <taxon>Paraneoptera</taxon>
        <taxon>Thysanoptera</taxon>
        <taxon>Terebrantia</taxon>
        <taxon>Thripoidea</taxon>
        <taxon>Thripidae</taxon>
        <taxon>Thrips</taxon>
    </lineage>
</organism>
<evidence type="ECO:0000256" key="3">
    <source>
        <dbReference type="SAM" id="MobiDB-lite"/>
    </source>
</evidence>
<feature type="coiled-coil region" evidence="2">
    <location>
        <begin position="103"/>
        <end position="144"/>
    </location>
</feature>
<dbReference type="InParanoid" id="A0A6P8ZWS9"/>
<feature type="region of interest" description="Disordered" evidence="3">
    <location>
        <begin position="319"/>
        <end position="345"/>
    </location>
</feature>
<evidence type="ECO:0000313" key="5">
    <source>
        <dbReference type="Proteomes" id="UP000515158"/>
    </source>
</evidence>
<protein>
    <submittedName>
        <fullName evidence="6">Rootletin</fullName>
    </submittedName>
</protein>
<dbReference type="Gene3D" id="1.10.287.1490">
    <property type="match status" value="2"/>
</dbReference>
<name>A0A6P8ZWS9_THRPL</name>
<dbReference type="InterPro" id="IPR055167">
    <property type="entry name" value="Rootletin-like_CC"/>
</dbReference>
<dbReference type="PANTHER" id="PTHR23159">
    <property type="entry name" value="CENTROSOMAL PROTEIN 2"/>
    <property type="match status" value="1"/>
</dbReference>
<dbReference type="RefSeq" id="XP_034249842.1">
    <property type="nucleotide sequence ID" value="XM_034393951.1"/>
</dbReference>
<evidence type="ECO:0000256" key="2">
    <source>
        <dbReference type="SAM" id="Coils"/>
    </source>
</evidence>
<reference evidence="6" key="1">
    <citation type="submission" date="2025-08" db="UniProtKB">
        <authorList>
            <consortium name="RefSeq"/>
        </authorList>
    </citation>
    <scope>IDENTIFICATION</scope>
    <source>
        <tissue evidence="6">Total insect</tissue>
    </source>
</reference>
<dbReference type="OrthoDB" id="3549872at2759"/>
<evidence type="ECO:0000256" key="1">
    <source>
        <dbReference type="ARBA" id="ARBA00023054"/>
    </source>
</evidence>
<feature type="compositionally biased region" description="Basic and acidic residues" evidence="3">
    <location>
        <begin position="1699"/>
        <end position="1713"/>
    </location>
</feature>
<proteinExistence type="predicted"/>
<feature type="coiled-coil region" evidence="2">
    <location>
        <begin position="852"/>
        <end position="1263"/>
    </location>
</feature>
<dbReference type="FunCoup" id="A0A6P8ZWS9">
    <property type="interactions" value="17"/>
</dbReference>
<feature type="coiled-coil region" evidence="2">
    <location>
        <begin position="1324"/>
        <end position="1624"/>
    </location>
</feature>
<sequence>MLRQNRELRRRMEEEQASYRRRLDTYRQAQQHQAALVSRLQAKVLQYKQRCSELEGHMEDTLAPPRPPSALEERERERVLDLDTALLRLEDERRKCDKSMQLNLALRDQLEEAHQTNEALTSDLQKLSNDWEALREEMLVKEEEWKEEEQAFNDYYTTEHARLLTLWRDVVAVKRLFVDMQASTQRDLQGLRADMTLSTREMTSACSALAGGARREASEDRQQSEREIAELRAQIQALRASHDAALTEVKHKDERVQALVREVQALEERCGEAEAGLGQVTRMQEEVELLQGALRDIAHAVIQDADGRDVDAVMLSPSQHVHLTPPGPVPPRSPKRGQQRAHTSPAFAEGTISAVQAALHKYQLHIHELQVKLEASKEQLQMVRKQTEASECSQQSLEARVAELTVQLDASKARCTQLLQEKDLLIKSLDSVRAEKCALDKNRLEINAMIDTLNADYEKMQKNNNRLQKLLDNMEDEKIFLQSELDRLNKDAEMREMSLRTEEGRGSRLREELLTIREELSKAHLAREVLEQHKDDSESVIAQMEKSKGDLELELERVLMERADLQESLLKTESLAMGIEADKKRLQDDLRTLEEERAALQGQVADQNSDLGSLRKELLQAEQTRLDLEADKAALQEKCKFLDIEKEKTEIELGQVSRERSDLSHQLGAVARQKEALSEELGRVRQRLEQASETNARLNHSLEDLVKDCEEKQVVLEANDKDIQRLQEQLASLRSEKEALEAVLFDAQTGLEATDNKRAKLEKENQELLVKQEGLKGQIARLTKDLENSEKRAREMRASLLQAANNAEAEFQAQLASLKKGGEEAVRKLTDEREQVRAALEKRLQSTVAQLTAEKEAEVAALQERIETVQQHLENLTQQHEEALLRAENDKQQALLLAQHDHQALQEKLECVRRELEEERGVLDRVRREAAARAEQDRATLNQLRDELARVHTRLEDFKCKAEEDRARFDGRADELLRERDVSQQESEELKVQLSLSEDRVDQVQAQLQETLRKLKEAENVSESLRKDLTDVRRQLGDCSFEKDKYCSTNRELREIVKRLEGDKREAARGLDEAVQKIAMLEDARAALDVERSRLQAQVRDLEHATLTTQHNLQTVQDELARTQAANKQAAGEEKELQARLAVETEERERATQELHQLRKQAVELDGALELTRQELGRVRGRAEEEGERWRAREQELVMRLEDSRNRERKLEDQKHNLEVCLADATQQIQELKARLGGAEGRVRALDQQLLQLEAAKKDVEQKLSSVGSTLRRIAGIQLDGSVSLPFRLLSPSRRWSPARVQEHHDGRGDSVVDVDPEVIRKGVRSLMQQVAQIERERDDLKAQVTAAKKQLAESAEHQTKGDTKLTTTLQSLSRLQEEKGSLENRLGQKQAALQAQGEALQQRSEEAAALRERLTALELALHSGAEERAACEDKLDKVRAACGRLEAEKRSLQEELGRTESRATKLELQRMGLEGDLQRLQMVLQEKDSHLAKLQERCEQQGRLVASLEERCASMKNTIDQLNLSLERAAAGESELRAEIQSLQRTLIDTSSTSQASCEKLKQLQKSLANSDNERRVVAERLEVTQQQLAELRRANQQLSDQAGRLQHELANNEVQRAALESQLRLASATTTMAAWPADQPHAPDNMREDELNRQLTTAHRERSELRSKVDSLVEKVRCLETEKRTLERTLTKGHRSRSYDRNRDVSEKELDAADAGSGLHQVVEQENRELRMRLRRLEAQLAEKETELLRARQALQSAQAQLQVQAHHGHGRSHSPERAERAERAAELERVRAAQLQAERLLEAREQSHRQQVLRLENQIQLLREQLAQEVKRRQLYVLRSSRAGREMQHLRQALGDSLRTVSQDPALDALLLEHEARKLDNSLATATSPAPPK</sequence>
<keyword evidence="1 2" id="KW-0175">Coiled coil</keyword>
<dbReference type="Pfam" id="PF15035">
    <property type="entry name" value="Rootletin"/>
    <property type="match status" value="1"/>
</dbReference>
<dbReference type="SUPFAM" id="SSF57997">
    <property type="entry name" value="Tropomyosin"/>
    <property type="match status" value="1"/>
</dbReference>
<feature type="region of interest" description="Disordered" evidence="3">
    <location>
        <begin position="1763"/>
        <end position="1787"/>
    </location>
</feature>
<feature type="coiled-coil region" evidence="2">
    <location>
        <begin position="2"/>
        <end position="57"/>
    </location>
</feature>
<feature type="domain" description="Rootletin-like coiled-coil" evidence="4">
    <location>
        <begin position="20"/>
        <end position="196"/>
    </location>
</feature>
<keyword evidence="5" id="KW-1185">Reference proteome</keyword>
<dbReference type="Proteomes" id="UP000515158">
    <property type="component" value="Unplaced"/>
</dbReference>
<dbReference type="PANTHER" id="PTHR23159:SF31">
    <property type="entry name" value="CENTROSOME-ASSOCIATED PROTEIN CEP250 ISOFORM X1"/>
    <property type="match status" value="1"/>
</dbReference>
<dbReference type="KEGG" id="tpal:117650490"/>
<dbReference type="GeneID" id="117650490"/>
<feature type="coiled-coil region" evidence="2">
    <location>
        <begin position="541"/>
        <end position="810"/>
    </location>
</feature>
<evidence type="ECO:0000259" key="4">
    <source>
        <dbReference type="Pfam" id="PF15035"/>
    </source>
</evidence>
<feature type="compositionally biased region" description="Basic and acidic residues" evidence="3">
    <location>
        <begin position="1776"/>
        <end position="1787"/>
    </location>
</feature>
<accession>A0A6P8ZWS9</accession>
<feature type="coiled-coil region" evidence="2">
    <location>
        <begin position="1650"/>
        <end position="1691"/>
    </location>
</feature>
<evidence type="ECO:0000313" key="6">
    <source>
        <dbReference type="RefSeq" id="XP_034249842.1"/>
    </source>
</evidence>
<gene>
    <name evidence="6" type="primary">LOC117650490</name>
</gene>